<feature type="compositionally biased region" description="Acidic residues" evidence="1">
    <location>
        <begin position="268"/>
        <end position="300"/>
    </location>
</feature>
<feature type="compositionally biased region" description="Basic and acidic residues" evidence="1">
    <location>
        <begin position="178"/>
        <end position="198"/>
    </location>
</feature>
<feature type="compositionally biased region" description="Acidic residues" evidence="1">
    <location>
        <begin position="207"/>
        <end position="225"/>
    </location>
</feature>
<feature type="region of interest" description="Disordered" evidence="1">
    <location>
        <begin position="141"/>
        <end position="302"/>
    </location>
</feature>
<dbReference type="Proteomes" id="UP000515121">
    <property type="component" value="Unplaced"/>
</dbReference>
<keyword evidence="2" id="KW-1133">Transmembrane helix</keyword>
<dbReference type="KEGG" id="dzi:111285957"/>
<evidence type="ECO:0000313" key="4">
    <source>
        <dbReference type="RefSeq" id="XP_022731418.1"/>
    </source>
</evidence>
<evidence type="ECO:0000256" key="1">
    <source>
        <dbReference type="SAM" id="MobiDB-lite"/>
    </source>
</evidence>
<feature type="transmembrane region" description="Helical" evidence="2">
    <location>
        <begin position="316"/>
        <end position="337"/>
    </location>
</feature>
<dbReference type="OrthoDB" id="1935676at2759"/>
<feature type="compositionally biased region" description="Polar residues" evidence="1">
    <location>
        <begin position="233"/>
        <end position="248"/>
    </location>
</feature>
<name>A0A6P5XT68_DURZI</name>
<keyword evidence="2" id="KW-0472">Membrane</keyword>
<keyword evidence="2" id="KW-0812">Transmembrane</keyword>
<gene>
    <name evidence="4" type="primary">LOC111285957</name>
</gene>
<dbReference type="AlphaFoldDB" id="A0A6P5XT68"/>
<feature type="compositionally biased region" description="Basic and acidic residues" evidence="1">
    <location>
        <begin position="161"/>
        <end position="171"/>
    </location>
</feature>
<evidence type="ECO:0000256" key="2">
    <source>
        <dbReference type="SAM" id="Phobius"/>
    </source>
</evidence>
<organism evidence="3 4">
    <name type="scientific">Durio zibethinus</name>
    <name type="common">Durian</name>
    <dbReference type="NCBI Taxonomy" id="66656"/>
    <lineage>
        <taxon>Eukaryota</taxon>
        <taxon>Viridiplantae</taxon>
        <taxon>Streptophyta</taxon>
        <taxon>Embryophyta</taxon>
        <taxon>Tracheophyta</taxon>
        <taxon>Spermatophyta</taxon>
        <taxon>Magnoliopsida</taxon>
        <taxon>eudicotyledons</taxon>
        <taxon>Gunneridae</taxon>
        <taxon>Pentapetalae</taxon>
        <taxon>rosids</taxon>
        <taxon>malvids</taxon>
        <taxon>Malvales</taxon>
        <taxon>Malvaceae</taxon>
        <taxon>Helicteroideae</taxon>
        <taxon>Durio</taxon>
    </lineage>
</organism>
<reference evidence="4" key="1">
    <citation type="submission" date="2025-08" db="UniProtKB">
        <authorList>
            <consortium name="RefSeq"/>
        </authorList>
    </citation>
    <scope>IDENTIFICATION</scope>
    <source>
        <tissue evidence="4">Fruit stalk</tissue>
    </source>
</reference>
<sequence length="342" mass="38352">MIINLRIIHLYLTNFFSLLRKKLSFIFIKLLKKGVICIGFPCERMAFFGNHSDDTVSHGVLEEKIQGQSIGRIHSSAGNEDVDGTYSEREFDGNMGGQYQSDGEPDDSVRLHNDVAANNGAGVSNLNFQTAGRRIPPGKWGSTYWKDCQPMDHQIGSDSGQDSKSDQKNLDGSEYNSSDDRDGRLESEDDEAHKEVGKAQRGQSDVPADEMLSDEYYEQDGEEQSDTLHYGGFSNSVGLNTRPQSMPISVSTTTSRSSRALNNHNYYDEDDDNNNDDADADYEEEEEEDEDDPDDADFEPDFGVASGHAGNKVIKFVLILTLFCFDFNFMIFIFYTFTLVVF</sequence>
<evidence type="ECO:0000313" key="3">
    <source>
        <dbReference type="Proteomes" id="UP000515121"/>
    </source>
</evidence>
<proteinExistence type="predicted"/>
<dbReference type="RefSeq" id="XP_022731418.1">
    <property type="nucleotide sequence ID" value="XM_022875683.1"/>
</dbReference>
<feature type="compositionally biased region" description="Low complexity" evidence="1">
    <location>
        <begin position="249"/>
        <end position="259"/>
    </location>
</feature>
<keyword evidence="3" id="KW-1185">Reference proteome</keyword>
<protein>
    <submittedName>
        <fullName evidence="4">Protein CHROMATIN REMODELING 5-like</fullName>
    </submittedName>
</protein>
<accession>A0A6P5XT68</accession>
<feature type="region of interest" description="Disordered" evidence="1">
    <location>
        <begin position="74"/>
        <end position="109"/>
    </location>
</feature>
<dbReference type="GeneID" id="111285957"/>